<dbReference type="AlphaFoldDB" id="A0A915JG43"/>
<accession>A0A915JG43</accession>
<dbReference type="WBParaSite" id="nRc.2.0.1.t24852-RA">
    <property type="protein sequence ID" value="nRc.2.0.1.t24852-RA"/>
    <property type="gene ID" value="nRc.2.0.1.g24852"/>
</dbReference>
<organism evidence="1 2">
    <name type="scientific">Romanomermis culicivorax</name>
    <name type="common">Nematode worm</name>
    <dbReference type="NCBI Taxonomy" id="13658"/>
    <lineage>
        <taxon>Eukaryota</taxon>
        <taxon>Metazoa</taxon>
        <taxon>Ecdysozoa</taxon>
        <taxon>Nematoda</taxon>
        <taxon>Enoplea</taxon>
        <taxon>Dorylaimia</taxon>
        <taxon>Mermithida</taxon>
        <taxon>Mermithoidea</taxon>
        <taxon>Mermithidae</taxon>
        <taxon>Romanomermis</taxon>
    </lineage>
</organism>
<evidence type="ECO:0000313" key="1">
    <source>
        <dbReference type="Proteomes" id="UP000887565"/>
    </source>
</evidence>
<name>A0A915JG43_ROMCU</name>
<sequence>MKVERMIFVVDRRSATLKNYGAFSLVEFSSTTLDHVFQLGLLWKMPENPLSVGKYKCNFLENDRSTVNSNRTERDENFLPFRYVPLIEFRFIPFRRIRQNLFKCRKTATFTSQDPSASKIDMVIDGKSTLAISTRAGFIKAT</sequence>
<evidence type="ECO:0000313" key="2">
    <source>
        <dbReference type="WBParaSite" id="nRc.2.0.1.t24852-RA"/>
    </source>
</evidence>
<proteinExistence type="predicted"/>
<dbReference type="Proteomes" id="UP000887565">
    <property type="component" value="Unplaced"/>
</dbReference>
<keyword evidence="1" id="KW-1185">Reference proteome</keyword>
<reference evidence="2" key="1">
    <citation type="submission" date="2022-11" db="UniProtKB">
        <authorList>
            <consortium name="WormBaseParasite"/>
        </authorList>
    </citation>
    <scope>IDENTIFICATION</scope>
</reference>
<protein>
    <submittedName>
        <fullName evidence="2">Uncharacterized protein</fullName>
    </submittedName>
</protein>